<dbReference type="PROSITE" id="PS51450">
    <property type="entry name" value="LRR"/>
    <property type="match status" value="2"/>
</dbReference>
<dbReference type="SUPFAM" id="SSF52058">
    <property type="entry name" value="L domain-like"/>
    <property type="match status" value="1"/>
</dbReference>
<dbReference type="Proteomes" id="UP000565785">
    <property type="component" value="Unassembled WGS sequence"/>
</dbReference>
<name>A0A7L1NPQ0_RHICY</name>
<evidence type="ECO:0000313" key="3">
    <source>
        <dbReference type="EMBL" id="NXO01579.1"/>
    </source>
</evidence>
<proteinExistence type="predicted"/>
<dbReference type="OrthoDB" id="676979at2759"/>
<evidence type="ECO:0000256" key="2">
    <source>
        <dbReference type="ARBA" id="ARBA00022737"/>
    </source>
</evidence>
<dbReference type="InterPro" id="IPR032675">
    <property type="entry name" value="LRR_dom_sf"/>
</dbReference>
<gene>
    <name evidence="3" type="primary">Lrrc56</name>
    <name evidence="3" type="ORF">RHICYA_R14860</name>
</gene>
<keyword evidence="4" id="KW-1185">Reference proteome</keyword>
<dbReference type="PANTHER" id="PTHR22708">
    <property type="entry name" value="LEUCINE-RICH REPEAT-CONTAINING PROTEIN 56"/>
    <property type="match status" value="1"/>
</dbReference>
<protein>
    <submittedName>
        <fullName evidence="3">LRC56 protein</fullName>
    </submittedName>
</protein>
<dbReference type="AlphaFoldDB" id="A0A7L1NPQ0"/>
<comment type="caution">
    <text evidence="3">The sequence shown here is derived from an EMBL/GenBank/DDBJ whole genome shotgun (WGS) entry which is preliminary data.</text>
</comment>
<evidence type="ECO:0000256" key="1">
    <source>
        <dbReference type="ARBA" id="ARBA00022614"/>
    </source>
</evidence>
<reference evidence="3 4" key="1">
    <citation type="submission" date="2019-09" db="EMBL/GenBank/DDBJ databases">
        <title>Bird 10,000 Genomes (B10K) Project - Family phase.</title>
        <authorList>
            <person name="Zhang G."/>
        </authorList>
    </citation>
    <scope>NUCLEOTIDE SEQUENCE [LARGE SCALE GENOMIC DNA]</scope>
    <source>
        <strain evidence="3">B10K-DU-002-35</strain>
        <tissue evidence="3">Muscle</tissue>
    </source>
</reference>
<dbReference type="InterPro" id="IPR001611">
    <property type="entry name" value="Leu-rich_rpt"/>
</dbReference>
<sequence>GVSLPNLQELKLSGSCLLSLRDLGTTLSHLQVLWIARCGLSNLEGISSCSSLKELYLSYNDISDLGQLVWLEQLEVLDLEGNNVEDISQMLYLGLCGKLRRLTLQGNLICLKPSAEATEEPGYNYRAEVKKLIPHLEYLDEVPASQT</sequence>
<dbReference type="PANTHER" id="PTHR22708:SF0">
    <property type="entry name" value="LEUCINE-RICH REPEAT-CONTAINING PROTEIN 56"/>
    <property type="match status" value="1"/>
</dbReference>
<dbReference type="Gene3D" id="3.80.10.10">
    <property type="entry name" value="Ribonuclease Inhibitor"/>
    <property type="match status" value="1"/>
</dbReference>
<dbReference type="InterPro" id="IPR040091">
    <property type="entry name" value="LRRC56"/>
</dbReference>
<feature type="non-terminal residue" evidence="3">
    <location>
        <position position="147"/>
    </location>
</feature>
<dbReference type="InterPro" id="IPR025875">
    <property type="entry name" value="Leu-rich_rpt_4"/>
</dbReference>
<dbReference type="EMBL" id="VXBP01008004">
    <property type="protein sequence ID" value="NXO01579.1"/>
    <property type="molecule type" value="Genomic_DNA"/>
</dbReference>
<evidence type="ECO:0000313" key="4">
    <source>
        <dbReference type="Proteomes" id="UP000565785"/>
    </source>
</evidence>
<feature type="non-terminal residue" evidence="3">
    <location>
        <position position="1"/>
    </location>
</feature>
<keyword evidence="2" id="KW-0677">Repeat</keyword>
<dbReference type="Pfam" id="PF12799">
    <property type="entry name" value="LRR_4"/>
    <property type="match status" value="1"/>
</dbReference>
<organism evidence="3 4">
    <name type="scientific">Rhinopomastus cyanomelas</name>
    <name type="common">Common scimitarbill</name>
    <dbReference type="NCBI Taxonomy" id="113115"/>
    <lineage>
        <taxon>Eukaryota</taxon>
        <taxon>Metazoa</taxon>
        <taxon>Chordata</taxon>
        <taxon>Craniata</taxon>
        <taxon>Vertebrata</taxon>
        <taxon>Euteleostomi</taxon>
        <taxon>Archelosauria</taxon>
        <taxon>Archosauria</taxon>
        <taxon>Dinosauria</taxon>
        <taxon>Saurischia</taxon>
        <taxon>Theropoda</taxon>
        <taxon>Coelurosauria</taxon>
        <taxon>Aves</taxon>
        <taxon>Neognathae</taxon>
        <taxon>Neoaves</taxon>
        <taxon>Telluraves</taxon>
        <taxon>Coraciimorphae</taxon>
        <taxon>Bucerotiformes</taxon>
        <taxon>Rhinopomastidae</taxon>
        <taxon>Rhinopomastus</taxon>
    </lineage>
</organism>
<accession>A0A7L1NPQ0</accession>
<keyword evidence="1" id="KW-0433">Leucine-rich repeat</keyword>